<dbReference type="InterPro" id="IPR009061">
    <property type="entry name" value="DNA-bd_dom_put_sf"/>
</dbReference>
<dbReference type="InterPro" id="IPR006119">
    <property type="entry name" value="Resolv_N"/>
</dbReference>
<name>A0A5B8EFX0_LACAM</name>
<organism evidence="2 3">
    <name type="scientific">Lactobacillus amylovorus</name>
    <dbReference type="NCBI Taxonomy" id="1604"/>
    <lineage>
        <taxon>Bacteria</taxon>
        <taxon>Bacillati</taxon>
        <taxon>Bacillota</taxon>
        <taxon>Bacilli</taxon>
        <taxon>Lactobacillales</taxon>
        <taxon>Lactobacillaceae</taxon>
        <taxon>Lactobacillus</taxon>
    </lineage>
</organism>
<dbReference type="PROSITE" id="PS51736">
    <property type="entry name" value="RECOMBINASES_3"/>
    <property type="match status" value="1"/>
</dbReference>
<dbReference type="InterPro" id="IPR041657">
    <property type="entry name" value="HTH_17"/>
</dbReference>
<dbReference type="Gene3D" id="1.10.287.2170">
    <property type="match status" value="1"/>
</dbReference>
<evidence type="ECO:0000313" key="3">
    <source>
        <dbReference type="Proteomes" id="UP000312326"/>
    </source>
</evidence>
<dbReference type="NCBIfam" id="NF033518">
    <property type="entry name" value="transpos_IS607"/>
    <property type="match status" value="1"/>
</dbReference>
<feature type="domain" description="Resolvase/invertase-type recombinase catalytic" evidence="1">
    <location>
        <begin position="61"/>
        <end position="203"/>
    </location>
</feature>
<dbReference type="PANTHER" id="PTHR36172:SF1">
    <property type="entry name" value="RESOLVASE-RELATED"/>
    <property type="match status" value="1"/>
</dbReference>
<dbReference type="EMBL" id="CP029755">
    <property type="protein sequence ID" value="QDD71299.1"/>
    <property type="molecule type" value="Genomic_DNA"/>
</dbReference>
<geneLocation type="plasmid" evidence="3">
    <name>ppmra301</name>
</geneLocation>
<dbReference type="InterPro" id="IPR048046">
    <property type="entry name" value="Transpos_IS607"/>
</dbReference>
<evidence type="ECO:0000313" key="2">
    <source>
        <dbReference type="EMBL" id="QDD71299.1"/>
    </source>
</evidence>
<dbReference type="Proteomes" id="UP000312326">
    <property type="component" value="Plasmid pPMRA301"/>
</dbReference>
<dbReference type="PANTHER" id="PTHR36172">
    <property type="match status" value="1"/>
</dbReference>
<protein>
    <submittedName>
        <fullName evidence="2">IS607 family transposase</fullName>
    </submittedName>
</protein>
<dbReference type="AlphaFoldDB" id="A0A5B8EFX0"/>
<dbReference type="InterPro" id="IPR051491">
    <property type="entry name" value="Recombinase/Transposase-rel"/>
</dbReference>
<reference evidence="2 3" key="1">
    <citation type="submission" date="2018-06" db="EMBL/GenBank/DDBJ databases">
        <title>Complete genome sequnece of Lactobacillus amylovorus PMRA3.</title>
        <authorList>
            <person name="Nam Y.-D."/>
            <person name="Chung W.-H."/>
            <person name="Park Y.S."/>
            <person name="Kang J."/>
        </authorList>
    </citation>
    <scope>NUCLEOTIDE SEQUENCE [LARGE SCALE GENOMIC DNA]</scope>
    <source>
        <strain evidence="2 3">PMRA3</strain>
        <plasmid evidence="3">ppmra301</plasmid>
    </source>
</reference>
<accession>A0A5B8EFX0</accession>
<dbReference type="CDD" id="cd03769">
    <property type="entry name" value="SR_IS607_transposase_like"/>
    <property type="match status" value="1"/>
</dbReference>
<dbReference type="Pfam" id="PF12728">
    <property type="entry name" value="HTH_17"/>
    <property type="match status" value="1"/>
</dbReference>
<proteinExistence type="predicted"/>
<dbReference type="CDD" id="cd04762">
    <property type="entry name" value="HTH_MerR-trunc"/>
    <property type="match status" value="1"/>
</dbReference>
<dbReference type="SUPFAM" id="SSF53041">
    <property type="entry name" value="Resolvase-like"/>
    <property type="match status" value="1"/>
</dbReference>
<dbReference type="SUPFAM" id="SSF46955">
    <property type="entry name" value="Putative DNA-binding domain"/>
    <property type="match status" value="1"/>
</dbReference>
<sequence length="205" mass="24235">MTKNYKLSEAADYLGVYPKTLQKWDYAGKLIAHRTKTNRRYYTQEQLDNWLNKKKATAKQKIVAYARVSSAHQRDNLKDQMAFIRSYCIAKGIILDEEISDIGSGLNYNRPKWNKLLKEVEKGQIGTIYITYKDRFIRFGFDWFKQFCQDHDCQIVVLNNPDTSPEEEITEDLLSIIHVFSCRSYGLRKYKKQIKKLVEKKENEN</sequence>
<evidence type="ECO:0000259" key="1">
    <source>
        <dbReference type="PROSITE" id="PS51736"/>
    </source>
</evidence>
<gene>
    <name evidence="2" type="ORF">DM298_10490</name>
</gene>
<dbReference type="Gene3D" id="3.40.50.1390">
    <property type="entry name" value="Resolvase, N-terminal catalytic domain"/>
    <property type="match status" value="1"/>
</dbReference>
<dbReference type="RefSeq" id="WP_139962597.1">
    <property type="nucleotide sequence ID" value="NZ_CP029755.1"/>
</dbReference>
<dbReference type="Pfam" id="PF00239">
    <property type="entry name" value="Resolvase"/>
    <property type="match status" value="1"/>
</dbReference>
<dbReference type="GO" id="GO:0003677">
    <property type="term" value="F:DNA binding"/>
    <property type="evidence" value="ECO:0007669"/>
    <property type="project" value="InterPro"/>
</dbReference>
<dbReference type="GO" id="GO:0000150">
    <property type="term" value="F:DNA strand exchange activity"/>
    <property type="evidence" value="ECO:0007669"/>
    <property type="project" value="InterPro"/>
</dbReference>
<dbReference type="SMART" id="SM00857">
    <property type="entry name" value="Resolvase"/>
    <property type="match status" value="1"/>
</dbReference>
<keyword evidence="2" id="KW-0614">Plasmid</keyword>
<dbReference type="InterPro" id="IPR036162">
    <property type="entry name" value="Resolvase-like_N_sf"/>
</dbReference>
<dbReference type="InterPro" id="IPR041718">
    <property type="entry name" value="IS607_transposase-like"/>
</dbReference>
<dbReference type="FunFam" id="3.40.50.1390:FF:000002">
    <property type="entry name" value="ORF1 in transposon ISC1904"/>
    <property type="match status" value="1"/>
</dbReference>
<dbReference type="Gene3D" id="1.10.1660.10">
    <property type="match status" value="1"/>
</dbReference>